<proteinExistence type="predicted"/>
<evidence type="ECO:0000256" key="4">
    <source>
        <dbReference type="ARBA" id="ARBA00022490"/>
    </source>
</evidence>
<comment type="subcellular location">
    <subcellularLocation>
        <location evidence="2">Cytoplasm</location>
        <location evidence="2">Cytosol</location>
    </subcellularLocation>
    <subcellularLocation>
        <location evidence="1">Nucleus</location>
    </subcellularLocation>
</comment>
<dbReference type="InterPro" id="IPR001214">
    <property type="entry name" value="SET_dom"/>
</dbReference>
<evidence type="ECO:0000256" key="5">
    <source>
        <dbReference type="ARBA" id="ARBA00022603"/>
    </source>
</evidence>
<keyword evidence="22" id="KW-1185">Reference proteome</keyword>
<dbReference type="PROSITE" id="PS50280">
    <property type="entry name" value="SET"/>
    <property type="match status" value="1"/>
</dbReference>
<dbReference type="Pfam" id="PF01753">
    <property type="entry name" value="zf-MYND"/>
    <property type="match status" value="1"/>
</dbReference>
<evidence type="ECO:0000256" key="18">
    <source>
        <dbReference type="PROSITE-ProRule" id="PRU00134"/>
    </source>
</evidence>
<dbReference type="GO" id="GO:0008270">
    <property type="term" value="F:zinc ion binding"/>
    <property type="evidence" value="ECO:0007669"/>
    <property type="project" value="UniProtKB-KW"/>
</dbReference>
<dbReference type="GO" id="GO:0032259">
    <property type="term" value="P:methylation"/>
    <property type="evidence" value="ECO:0007669"/>
    <property type="project" value="UniProtKB-KW"/>
</dbReference>
<dbReference type="EC" id="2.1.1.354" evidence="3"/>
<dbReference type="Pfam" id="PF00856">
    <property type="entry name" value="SET"/>
    <property type="match status" value="1"/>
</dbReference>
<dbReference type="SMART" id="SM00317">
    <property type="entry name" value="SET"/>
    <property type="match status" value="1"/>
</dbReference>
<dbReference type="FunFam" id="2.170.270.10:FF:000013">
    <property type="entry name" value="Histone-lysine N-methyltransferase SMYD1 isoform 1"/>
    <property type="match status" value="1"/>
</dbReference>
<reference evidence="21 22" key="1">
    <citation type="journal article" date="2023" name="Mol. Biol. Evol.">
        <title>Genomics of Secondarily Temperate Adaptation in the Only Non-Antarctic Icefish.</title>
        <authorList>
            <person name="Rivera-Colon A.G."/>
            <person name="Rayamajhi N."/>
            <person name="Minhas B.F."/>
            <person name="Madrigal G."/>
            <person name="Bilyk K.T."/>
            <person name="Yoon V."/>
            <person name="Hune M."/>
            <person name="Gregory S."/>
            <person name="Cheng C.H.C."/>
            <person name="Catchen J.M."/>
        </authorList>
    </citation>
    <scope>NUCLEOTIDE SEQUENCE [LARGE SCALE GENOMIC DNA]</scope>
    <source>
        <tissue evidence="21">White muscle</tissue>
    </source>
</reference>
<evidence type="ECO:0000313" key="21">
    <source>
        <dbReference type="EMBL" id="KAK5935108.1"/>
    </source>
</evidence>
<evidence type="ECO:0000256" key="11">
    <source>
        <dbReference type="ARBA" id="ARBA00022853"/>
    </source>
</evidence>
<comment type="function">
    <text evidence="15">Protein-lysine N-methyltransferase that methylates both histones and non-histone proteins, including p53/TP53 and RB1. Specifically trimethylates histone H3 'Lys-4' (H3K4me3) in vivo. The activity requires interaction with HSP90alpha. Shows even higher methyltransferase activity on p53/TP53. Monomethylates 'Lys-370' of p53/TP53, leading to decreased DNA-binding activity and subsequent transcriptional regulation activity of p53/TP53. Monomethylates RB1 at 'Lys-860'.</text>
</comment>
<keyword evidence="5" id="KW-0489">Methyltransferase</keyword>
<evidence type="ECO:0000256" key="14">
    <source>
        <dbReference type="ARBA" id="ARBA00023242"/>
    </source>
</evidence>
<dbReference type="PANTHER" id="PTHR12197">
    <property type="entry name" value="HISTONE-LYSINE N-METHYLTRANSFERASE SMYD"/>
    <property type="match status" value="1"/>
</dbReference>
<evidence type="ECO:0000256" key="3">
    <source>
        <dbReference type="ARBA" id="ARBA00012182"/>
    </source>
</evidence>
<keyword evidence="12" id="KW-0805">Transcription regulation</keyword>
<gene>
    <name evidence="21" type="ORF">CgunFtcFv8_020498</name>
</gene>
<dbReference type="InterPro" id="IPR011990">
    <property type="entry name" value="TPR-like_helical_dom_sf"/>
</dbReference>
<keyword evidence="9 18" id="KW-0863">Zinc-finger</keyword>
<dbReference type="SUPFAM" id="SSF82199">
    <property type="entry name" value="SET domain"/>
    <property type="match status" value="1"/>
</dbReference>
<dbReference type="PROSITE" id="PS50865">
    <property type="entry name" value="ZF_MYND_2"/>
    <property type="match status" value="1"/>
</dbReference>
<comment type="catalytic activity">
    <reaction evidence="16">
        <text>L-lysyl(4)-[histone H3] + 3 S-adenosyl-L-methionine = N(6),N(6),N(6)-trimethyl-L-lysyl(4)-[histone H3] + 3 S-adenosyl-L-homocysteine + 3 H(+)</text>
        <dbReference type="Rhea" id="RHEA:60260"/>
        <dbReference type="Rhea" id="RHEA-COMP:15537"/>
        <dbReference type="Rhea" id="RHEA-COMP:15547"/>
        <dbReference type="ChEBI" id="CHEBI:15378"/>
        <dbReference type="ChEBI" id="CHEBI:29969"/>
        <dbReference type="ChEBI" id="CHEBI:57856"/>
        <dbReference type="ChEBI" id="CHEBI:59789"/>
        <dbReference type="ChEBI" id="CHEBI:61961"/>
        <dbReference type="EC" id="2.1.1.354"/>
    </reaction>
</comment>
<dbReference type="GO" id="GO:0140999">
    <property type="term" value="F:histone H3K4 trimethyltransferase activity"/>
    <property type="evidence" value="ECO:0007669"/>
    <property type="project" value="UniProtKB-EC"/>
</dbReference>
<keyword evidence="6" id="KW-0808">Transferase</keyword>
<dbReference type="AlphaFoldDB" id="A0AAN8I0Z6"/>
<feature type="domain" description="MYND-type" evidence="20">
    <location>
        <begin position="51"/>
        <end position="89"/>
    </location>
</feature>
<evidence type="ECO:0000259" key="20">
    <source>
        <dbReference type="PROSITE" id="PS50865"/>
    </source>
</evidence>
<evidence type="ECO:0000256" key="17">
    <source>
        <dbReference type="ARBA" id="ARBA00048985"/>
    </source>
</evidence>
<keyword evidence="10" id="KW-0862">Zinc</keyword>
<dbReference type="PANTHER" id="PTHR12197:SF193">
    <property type="entry name" value="N-LYSINE METHYLTRANSFERASE SMYD2"/>
    <property type="match status" value="1"/>
</dbReference>
<accession>A0AAN8I0Z6</accession>
<dbReference type="Gene3D" id="1.25.40.970">
    <property type="match status" value="1"/>
</dbReference>
<sequence length="434" mass="49596">MNEGIEGTERFLSPGSGRGLQAVRHFSAGELVFACPAYSYVLTVNEREAHCENCFSRREDLFKCGKCKQAHYCNVECQRSDWTMHKLECVAMCADGENWCPSETVRLVARIILKQRVTPERDPSERLLLLSEFEAHLDKMDSEKDEMNHADIAALHHFYSKHISDIPGDQALTELFAQVNCNGFTIEDEELSHLGSAVFPDVALMNHSCSPNVIVTYKGTVAEVRAIREIDPGDEVFNSYIDLLYPTEDRKERLLDSYFFSCQCTECTSKSKDKAKMETRKLSSPPGPEKIKAMVHYAKIVIEEFRRAKHYKTPSELLEICELSLEKMGAIFADTNVYMLHMMYQAMGVCLYMQDWDGALRYGEKIVQPYSVHYPAYSLNVASMYLKLGRLYLGLEKKKQGIRALKRAVAIMEMAHGKDHNYVAEVKREIEEQK</sequence>
<evidence type="ECO:0000256" key="8">
    <source>
        <dbReference type="ARBA" id="ARBA00022723"/>
    </source>
</evidence>
<organism evidence="21 22">
    <name type="scientific">Champsocephalus gunnari</name>
    <name type="common">Mackerel icefish</name>
    <dbReference type="NCBI Taxonomy" id="52237"/>
    <lineage>
        <taxon>Eukaryota</taxon>
        <taxon>Metazoa</taxon>
        <taxon>Chordata</taxon>
        <taxon>Craniata</taxon>
        <taxon>Vertebrata</taxon>
        <taxon>Euteleostomi</taxon>
        <taxon>Actinopterygii</taxon>
        <taxon>Neopterygii</taxon>
        <taxon>Teleostei</taxon>
        <taxon>Neoteleostei</taxon>
        <taxon>Acanthomorphata</taxon>
        <taxon>Eupercaria</taxon>
        <taxon>Perciformes</taxon>
        <taxon>Notothenioidei</taxon>
        <taxon>Channichthyidae</taxon>
        <taxon>Champsocephalus</taxon>
    </lineage>
</organism>
<keyword evidence="13" id="KW-0804">Transcription</keyword>
<protein>
    <recommendedName>
        <fullName evidence="3">[histone H3]-lysine(4) N-trimethyltransferase</fullName>
        <ecNumber evidence="3">2.1.1.354</ecNumber>
    </recommendedName>
</protein>
<comment type="catalytic activity">
    <reaction evidence="17">
        <text>L-lysyl-[protein] + S-adenosyl-L-methionine = N(6)-methyl-L-lysyl-[protein] + S-adenosyl-L-homocysteine + H(+)</text>
        <dbReference type="Rhea" id="RHEA:51736"/>
        <dbReference type="Rhea" id="RHEA-COMP:9752"/>
        <dbReference type="Rhea" id="RHEA-COMP:13053"/>
        <dbReference type="ChEBI" id="CHEBI:15378"/>
        <dbReference type="ChEBI" id="CHEBI:29969"/>
        <dbReference type="ChEBI" id="CHEBI:57856"/>
        <dbReference type="ChEBI" id="CHEBI:59789"/>
        <dbReference type="ChEBI" id="CHEBI:61929"/>
    </reaction>
</comment>
<evidence type="ECO:0000256" key="13">
    <source>
        <dbReference type="ARBA" id="ARBA00023163"/>
    </source>
</evidence>
<dbReference type="InterPro" id="IPR046341">
    <property type="entry name" value="SET_dom_sf"/>
</dbReference>
<evidence type="ECO:0000313" key="22">
    <source>
        <dbReference type="Proteomes" id="UP001331515"/>
    </source>
</evidence>
<evidence type="ECO:0000259" key="19">
    <source>
        <dbReference type="PROSITE" id="PS50280"/>
    </source>
</evidence>
<dbReference type="InterPro" id="IPR002893">
    <property type="entry name" value="Znf_MYND"/>
</dbReference>
<keyword evidence="11" id="KW-0156">Chromatin regulator</keyword>
<evidence type="ECO:0000256" key="7">
    <source>
        <dbReference type="ARBA" id="ARBA00022691"/>
    </source>
</evidence>
<dbReference type="GO" id="GO:0005634">
    <property type="term" value="C:nucleus"/>
    <property type="evidence" value="ECO:0007669"/>
    <property type="project" value="UniProtKB-SubCell"/>
</dbReference>
<dbReference type="GO" id="GO:0005829">
    <property type="term" value="C:cytosol"/>
    <property type="evidence" value="ECO:0007669"/>
    <property type="project" value="UniProtKB-SubCell"/>
</dbReference>
<keyword evidence="4" id="KW-0963">Cytoplasm</keyword>
<comment type="caution">
    <text evidence="21">The sequence shown here is derived from an EMBL/GenBank/DDBJ whole genome shotgun (WGS) entry which is preliminary data.</text>
</comment>
<name>A0AAN8I0Z6_CHAGU</name>
<dbReference type="EMBL" id="JAURVH010001513">
    <property type="protein sequence ID" value="KAK5935108.1"/>
    <property type="molecule type" value="Genomic_DNA"/>
</dbReference>
<evidence type="ECO:0000256" key="10">
    <source>
        <dbReference type="ARBA" id="ARBA00022833"/>
    </source>
</evidence>
<evidence type="ECO:0000256" key="9">
    <source>
        <dbReference type="ARBA" id="ARBA00022771"/>
    </source>
</evidence>
<evidence type="ECO:0000256" key="2">
    <source>
        <dbReference type="ARBA" id="ARBA00004514"/>
    </source>
</evidence>
<keyword evidence="14" id="KW-0539">Nucleus</keyword>
<evidence type="ECO:0000256" key="12">
    <source>
        <dbReference type="ARBA" id="ARBA00023015"/>
    </source>
</evidence>
<evidence type="ECO:0000256" key="1">
    <source>
        <dbReference type="ARBA" id="ARBA00004123"/>
    </source>
</evidence>
<dbReference type="InterPro" id="IPR050869">
    <property type="entry name" value="H3K4_H4K5_MeTrfase"/>
</dbReference>
<dbReference type="Gene3D" id="1.10.220.160">
    <property type="match status" value="1"/>
</dbReference>
<dbReference type="Gene3D" id="6.10.140.2220">
    <property type="match status" value="1"/>
</dbReference>
<keyword evidence="7" id="KW-0949">S-adenosyl-L-methionine</keyword>
<keyword evidence="8" id="KW-0479">Metal-binding</keyword>
<evidence type="ECO:0000256" key="15">
    <source>
        <dbReference type="ARBA" id="ARBA00024002"/>
    </source>
</evidence>
<dbReference type="Proteomes" id="UP001331515">
    <property type="component" value="Unassembled WGS sequence"/>
</dbReference>
<evidence type="ECO:0000256" key="6">
    <source>
        <dbReference type="ARBA" id="ARBA00022679"/>
    </source>
</evidence>
<dbReference type="Gene3D" id="2.170.270.10">
    <property type="entry name" value="SET domain"/>
    <property type="match status" value="1"/>
</dbReference>
<dbReference type="SUPFAM" id="SSF48452">
    <property type="entry name" value="TPR-like"/>
    <property type="match status" value="1"/>
</dbReference>
<evidence type="ECO:0000256" key="16">
    <source>
        <dbReference type="ARBA" id="ARBA00047571"/>
    </source>
</evidence>
<feature type="domain" description="SET" evidence="19">
    <location>
        <begin position="6"/>
        <end position="241"/>
    </location>
</feature>
<dbReference type="Gene3D" id="1.25.40.10">
    <property type="entry name" value="Tetratricopeptide repeat domain"/>
    <property type="match status" value="1"/>
</dbReference>